<dbReference type="InterPro" id="IPR036397">
    <property type="entry name" value="RNaseH_sf"/>
</dbReference>
<gene>
    <name evidence="2" type="ORF">CRV04_11030</name>
</gene>
<feature type="domain" description="Integrase catalytic" evidence="1">
    <location>
        <begin position="234"/>
        <end position="437"/>
    </location>
</feature>
<dbReference type="EMBL" id="PDKN01000009">
    <property type="protein sequence ID" value="RXJ54562.1"/>
    <property type="molecule type" value="Genomic_DNA"/>
</dbReference>
<dbReference type="GO" id="GO:0015074">
    <property type="term" value="P:DNA integration"/>
    <property type="evidence" value="ECO:0007669"/>
    <property type="project" value="InterPro"/>
</dbReference>
<dbReference type="InterPro" id="IPR015378">
    <property type="entry name" value="Transposase-like_Mu_C"/>
</dbReference>
<sequence length="632" mass="73347">MSSQNQSNHKISREKLNLAIGEFVKYDSKTFKITQLIDFNEVIGIDIHTNEAKRLLIEHIKPLPKDSIKDNGYIHKDVNDIADDDWKKIEERLIAIRPILNGDTRAEIEQHAEEIGIHFTTLYRWHRGYKSTGTVTGLLSQKRGRKKDTVFIEQDIEDIIQETIKNDYLTVHKPSIKSIINTIKIKCLERNLTFPSNNTIRNRINKLSQYELLEKRKNKASARDKFAPAPKHYKADYPLQVVQIDHTLVDLQIVDDEERTAIGRPWITLAIDVYSRMIVGYYLSLDAPSGVSVGMCIVNSILKKDKLLNDFNIEEEWNVWGQIDNIATDNGADFRSFSVEQACLANGIHIEFRPIGKKEYGGHIERLIGTTMTEVHDIPGSPKSNIQQKGSYDSEKYACMTFSEFERWLLLYITKIYQHNYHSGIDSTPFEQWKKGILGSSECPGIGYPQLPVDETSLTLDFLPTIERSVQKNGVTIDGLNYFHPVLRTKIRGYDQGLKLKKEDSQYIFKRDPRDISTIWFYDNLQQEYHEIPLANTEIPRMSLQELNMIKANISKVNNQVLNERNIILGYKELYDHVKESVRKTKKQKKFIQKVKNNIKLTQNIQDIKQVKKSTRTRQSHDFWDEEIPDFD</sequence>
<evidence type="ECO:0000259" key="1">
    <source>
        <dbReference type="PROSITE" id="PS50994"/>
    </source>
</evidence>
<dbReference type="Gene3D" id="1.10.10.60">
    <property type="entry name" value="Homeodomain-like"/>
    <property type="match status" value="1"/>
</dbReference>
<name>A0A4Q0XQ50_9BACT</name>
<evidence type="ECO:0000313" key="2">
    <source>
        <dbReference type="EMBL" id="RXJ54562.1"/>
    </source>
</evidence>
<accession>A0A4Q0XQ50</accession>
<organism evidence="2 3">
    <name type="scientific">Candidatus Marinarcus aquaticus</name>
    <dbReference type="NCBI Taxonomy" id="2044504"/>
    <lineage>
        <taxon>Bacteria</taxon>
        <taxon>Pseudomonadati</taxon>
        <taxon>Campylobacterota</taxon>
        <taxon>Epsilonproteobacteria</taxon>
        <taxon>Campylobacterales</taxon>
        <taxon>Arcobacteraceae</taxon>
        <taxon>Candidatus Marinarcus</taxon>
    </lineage>
</organism>
<proteinExistence type="predicted"/>
<dbReference type="InterPro" id="IPR001584">
    <property type="entry name" value="Integrase_cat-core"/>
</dbReference>
<dbReference type="Gene3D" id="3.30.420.10">
    <property type="entry name" value="Ribonuclease H-like superfamily/Ribonuclease H"/>
    <property type="match status" value="1"/>
</dbReference>
<keyword evidence="3" id="KW-1185">Reference proteome</keyword>
<dbReference type="PROSITE" id="PS50994">
    <property type="entry name" value="INTEGRASE"/>
    <property type="match status" value="1"/>
</dbReference>
<dbReference type="Proteomes" id="UP000290657">
    <property type="component" value="Unassembled WGS sequence"/>
</dbReference>
<reference evidence="2 3" key="1">
    <citation type="submission" date="2017-10" db="EMBL/GenBank/DDBJ databases">
        <title>Genomics of the genus Arcobacter.</title>
        <authorList>
            <person name="Perez-Cataluna A."/>
            <person name="Figueras M.J."/>
        </authorList>
    </citation>
    <scope>NUCLEOTIDE SEQUENCE [LARGE SCALE GENOMIC DNA]</scope>
    <source>
        <strain evidence="2 3">CECT 8987</strain>
    </source>
</reference>
<dbReference type="GO" id="GO:0003676">
    <property type="term" value="F:nucleic acid binding"/>
    <property type="evidence" value="ECO:0007669"/>
    <property type="project" value="InterPro"/>
</dbReference>
<dbReference type="OrthoDB" id="5439087at2"/>
<dbReference type="InterPro" id="IPR012337">
    <property type="entry name" value="RNaseH-like_sf"/>
</dbReference>
<dbReference type="AlphaFoldDB" id="A0A4Q0XQ50"/>
<dbReference type="RefSeq" id="WP_128996909.1">
    <property type="nucleotide sequence ID" value="NZ_PDKN01000009.1"/>
</dbReference>
<dbReference type="Pfam" id="PF09299">
    <property type="entry name" value="Mu-transpos_C"/>
    <property type="match status" value="1"/>
</dbReference>
<dbReference type="SUPFAM" id="SSF53098">
    <property type="entry name" value="Ribonuclease H-like"/>
    <property type="match status" value="1"/>
</dbReference>
<protein>
    <submittedName>
        <fullName evidence="2">Transposase</fullName>
    </submittedName>
</protein>
<comment type="caution">
    <text evidence="2">The sequence shown here is derived from an EMBL/GenBank/DDBJ whole genome shotgun (WGS) entry which is preliminary data.</text>
</comment>
<evidence type="ECO:0000313" key="3">
    <source>
        <dbReference type="Proteomes" id="UP000290657"/>
    </source>
</evidence>